<protein>
    <submittedName>
        <fullName evidence="1">Uncharacterized protein</fullName>
    </submittedName>
</protein>
<evidence type="ECO:0000313" key="1">
    <source>
        <dbReference type="EMBL" id="KAJ3019574.1"/>
    </source>
</evidence>
<accession>A0ACC1QE64</accession>
<name>A0ACC1QE64_9APHY</name>
<proteinExistence type="predicted"/>
<dbReference type="Proteomes" id="UP001144978">
    <property type="component" value="Unassembled WGS sequence"/>
</dbReference>
<reference evidence="1" key="1">
    <citation type="submission" date="2022-08" db="EMBL/GenBank/DDBJ databases">
        <title>Genome Sequence of Pycnoporus sanguineus.</title>
        <authorList>
            <person name="Buettner E."/>
        </authorList>
    </citation>
    <scope>NUCLEOTIDE SEQUENCE</scope>
    <source>
        <strain evidence="1">CG-C14</strain>
    </source>
</reference>
<evidence type="ECO:0000313" key="2">
    <source>
        <dbReference type="Proteomes" id="UP001144978"/>
    </source>
</evidence>
<organism evidence="1 2">
    <name type="scientific">Trametes sanguinea</name>
    <dbReference type="NCBI Taxonomy" id="158606"/>
    <lineage>
        <taxon>Eukaryota</taxon>
        <taxon>Fungi</taxon>
        <taxon>Dikarya</taxon>
        <taxon>Basidiomycota</taxon>
        <taxon>Agaricomycotina</taxon>
        <taxon>Agaricomycetes</taxon>
        <taxon>Polyporales</taxon>
        <taxon>Polyporaceae</taxon>
        <taxon>Trametes</taxon>
    </lineage>
</organism>
<comment type="caution">
    <text evidence="1">The sequence shown here is derived from an EMBL/GenBank/DDBJ whole genome shotgun (WGS) entry which is preliminary data.</text>
</comment>
<gene>
    <name evidence="1" type="ORF">NUW54_g50</name>
</gene>
<dbReference type="EMBL" id="JANSHE010000005">
    <property type="protein sequence ID" value="KAJ3019574.1"/>
    <property type="molecule type" value="Genomic_DNA"/>
</dbReference>
<sequence length="590" mass="65839">MIDSNDFPTVWGTAAEVADICSTAMQGRVLVLQRSVSAAEHWSSTAQRVSPGVGGTSRQRDDAVTSLIKRGHKGAQFATLDIDTVFQRIPIYPAHKAYLVIQCEPGAFYIDHVYPFGLGTQSEVARRPAQWLIPISDHGRQRMVYVHDVQDIFNLAEVLSVPLHKKKWTPHAFEVKYASFAWDAANRMVALAKKKRVTEWRTLCTPRAVAPSTWTCIRPRLVERHFVETGREARIEAMQSLDRLECLGERFVIGDSWDTWRWAVSYETWYANGRDISWAEMVTIKLALRTLEEAGVHDADVLTEALCMALNIIVRSVYINTKIHRADPVTWHTGPLIVQGKGEICALSGDQQLPGMHLTAPSGFWHGGKLLEYTKKGTKKLEPSPLPKRPLVTLEQMHTLFASLLLSNSFNVAVFAVATAAFWGCHRLGELIILSCFGFNAEKHVAALVEIEVRTLPSRVRYAVFHILWTKTMKRDGADIVLTANPDPTDPITALMHHRSVNRDIPASAPLFSFITHGTVEGWAPMTWDWFLEQCNEVWLEAGLGVLSGHCFCIGGATELFLRGTHLDIVATQVSSSVTVELHGPVPVQI</sequence>
<keyword evidence="2" id="KW-1185">Reference proteome</keyword>